<dbReference type="OrthoDB" id="10585342at2759"/>
<reference evidence="3 5" key="1">
    <citation type="journal article" date="2008" name="Science">
        <title>The Physcomitrella genome reveals evolutionary insights into the conquest of land by plants.</title>
        <authorList>
            <person name="Rensing S."/>
            <person name="Lang D."/>
            <person name="Zimmer A."/>
            <person name="Terry A."/>
            <person name="Salamov A."/>
            <person name="Shapiro H."/>
            <person name="Nishiyama T."/>
            <person name="Perroud P.-F."/>
            <person name="Lindquist E."/>
            <person name="Kamisugi Y."/>
            <person name="Tanahashi T."/>
            <person name="Sakakibara K."/>
            <person name="Fujita T."/>
            <person name="Oishi K."/>
            <person name="Shin-I T."/>
            <person name="Kuroki Y."/>
            <person name="Toyoda A."/>
            <person name="Suzuki Y."/>
            <person name="Hashimoto A."/>
            <person name="Yamaguchi K."/>
            <person name="Sugano A."/>
            <person name="Kohara Y."/>
            <person name="Fujiyama A."/>
            <person name="Anterola A."/>
            <person name="Aoki S."/>
            <person name="Ashton N."/>
            <person name="Barbazuk W.B."/>
            <person name="Barker E."/>
            <person name="Bennetzen J."/>
            <person name="Bezanilla M."/>
            <person name="Blankenship R."/>
            <person name="Cho S.H."/>
            <person name="Dutcher S."/>
            <person name="Estelle M."/>
            <person name="Fawcett J.A."/>
            <person name="Gundlach H."/>
            <person name="Hanada K."/>
            <person name="Heyl A."/>
            <person name="Hicks K.A."/>
            <person name="Hugh J."/>
            <person name="Lohr M."/>
            <person name="Mayer K."/>
            <person name="Melkozernov A."/>
            <person name="Murata T."/>
            <person name="Nelson D."/>
            <person name="Pils B."/>
            <person name="Prigge M."/>
            <person name="Reiss B."/>
            <person name="Renner T."/>
            <person name="Rombauts S."/>
            <person name="Rushton P."/>
            <person name="Sanderfoot A."/>
            <person name="Schween G."/>
            <person name="Shiu S.-H."/>
            <person name="Stueber K."/>
            <person name="Theodoulou F.L."/>
            <person name="Tu H."/>
            <person name="Van de Peer Y."/>
            <person name="Verrier P.J."/>
            <person name="Waters E."/>
            <person name="Wood A."/>
            <person name="Yang L."/>
            <person name="Cove D."/>
            <person name="Cuming A."/>
            <person name="Hasebe M."/>
            <person name="Lucas S."/>
            <person name="Mishler D.B."/>
            <person name="Reski R."/>
            <person name="Grigoriev I."/>
            <person name="Quatrano R.S."/>
            <person name="Boore J.L."/>
        </authorList>
    </citation>
    <scope>NUCLEOTIDE SEQUENCE [LARGE SCALE GENOMIC DNA]</scope>
    <source>
        <strain evidence="4 5">cv. Gransden 2004</strain>
    </source>
</reference>
<gene>
    <name evidence="4" type="primary">LOC112294208</name>
    <name evidence="3" type="ORF">PHYPA_022331</name>
</gene>
<evidence type="ECO:0000313" key="5">
    <source>
        <dbReference type="Proteomes" id="UP000006727"/>
    </source>
</evidence>
<dbReference type="EMBL" id="ABEU02000017">
    <property type="protein sequence ID" value="PNR36480.1"/>
    <property type="molecule type" value="Genomic_DNA"/>
</dbReference>
<dbReference type="EnsemblPlants" id="Pp3c17_19590V3.1">
    <property type="protein sequence ID" value="Pp3c17_19590V3.1"/>
    <property type="gene ID" value="Pp3c17_19590"/>
</dbReference>
<reference evidence="3 5" key="2">
    <citation type="journal article" date="2018" name="Plant J.">
        <title>The Physcomitrella patens chromosome-scale assembly reveals moss genome structure and evolution.</title>
        <authorList>
            <person name="Lang D."/>
            <person name="Ullrich K.K."/>
            <person name="Murat F."/>
            <person name="Fuchs J."/>
            <person name="Jenkins J."/>
            <person name="Haas F.B."/>
            <person name="Piednoel M."/>
            <person name="Gundlach H."/>
            <person name="Van Bel M."/>
            <person name="Meyberg R."/>
            <person name="Vives C."/>
            <person name="Morata J."/>
            <person name="Symeonidi A."/>
            <person name="Hiss M."/>
            <person name="Muchero W."/>
            <person name="Kamisugi Y."/>
            <person name="Saleh O."/>
            <person name="Blanc G."/>
            <person name="Decker E.L."/>
            <person name="van Gessel N."/>
            <person name="Grimwood J."/>
            <person name="Hayes R.D."/>
            <person name="Graham S.W."/>
            <person name="Gunter L.E."/>
            <person name="McDaniel S.F."/>
            <person name="Hoernstein S.N.W."/>
            <person name="Larsson A."/>
            <person name="Li F.W."/>
            <person name="Perroud P.F."/>
            <person name="Phillips J."/>
            <person name="Ranjan P."/>
            <person name="Rokshar D.S."/>
            <person name="Rothfels C.J."/>
            <person name="Schneider L."/>
            <person name="Shu S."/>
            <person name="Stevenson D.W."/>
            <person name="Thummler F."/>
            <person name="Tillich M."/>
            <person name="Villarreal Aguilar J.C."/>
            <person name="Widiez T."/>
            <person name="Wong G.K."/>
            <person name="Wymore A."/>
            <person name="Zhang Y."/>
            <person name="Zimmer A.D."/>
            <person name="Quatrano R.S."/>
            <person name="Mayer K.F.X."/>
            <person name="Goodstein D."/>
            <person name="Casacuberta J.M."/>
            <person name="Vandepoele K."/>
            <person name="Reski R."/>
            <person name="Cuming A.C."/>
            <person name="Tuskan G.A."/>
            <person name="Maumus F."/>
            <person name="Salse J."/>
            <person name="Schmutz J."/>
            <person name="Rensing S.A."/>
        </authorList>
    </citation>
    <scope>NUCLEOTIDE SEQUENCE [LARGE SCALE GENOMIC DNA]</scope>
    <source>
        <strain evidence="4 5">cv. Gransden 2004</strain>
    </source>
</reference>
<evidence type="ECO:0000256" key="1">
    <source>
        <dbReference type="SAM" id="MobiDB-lite"/>
    </source>
</evidence>
<keyword evidence="5" id="KW-1185">Reference proteome</keyword>
<evidence type="ECO:0000313" key="4">
    <source>
        <dbReference type="EnsemblPlants" id="Pp3c17_19590V3.1"/>
    </source>
</evidence>
<reference evidence="4" key="3">
    <citation type="submission" date="2020-12" db="UniProtKB">
        <authorList>
            <consortium name="EnsemblPlants"/>
        </authorList>
    </citation>
    <scope>IDENTIFICATION</scope>
</reference>
<dbReference type="AlphaFoldDB" id="A0A2K1J4P5"/>
<dbReference type="EnsemblPlants" id="Pp3c17_19590V3.2">
    <property type="protein sequence ID" value="Pp3c17_19590V3.2"/>
    <property type="gene ID" value="Pp3c17_19590"/>
</dbReference>
<proteinExistence type="predicted"/>
<organism evidence="3">
    <name type="scientific">Physcomitrium patens</name>
    <name type="common">Spreading-leaved earth moss</name>
    <name type="synonym">Physcomitrella patens</name>
    <dbReference type="NCBI Taxonomy" id="3218"/>
    <lineage>
        <taxon>Eukaryota</taxon>
        <taxon>Viridiplantae</taxon>
        <taxon>Streptophyta</taxon>
        <taxon>Embryophyta</taxon>
        <taxon>Bryophyta</taxon>
        <taxon>Bryophytina</taxon>
        <taxon>Bryopsida</taxon>
        <taxon>Funariidae</taxon>
        <taxon>Funariales</taxon>
        <taxon>Funariaceae</taxon>
        <taxon>Physcomitrium</taxon>
    </lineage>
</organism>
<feature type="region of interest" description="Disordered" evidence="1">
    <location>
        <begin position="78"/>
        <end position="105"/>
    </location>
</feature>
<protein>
    <submittedName>
        <fullName evidence="3 4">Uncharacterized protein</fullName>
    </submittedName>
</protein>
<dbReference type="Gramene" id="Pp3c17_19590V3.1">
    <property type="protein sequence ID" value="Pp3c17_19590V3.1"/>
    <property type="gene ID" value="Pp3c17_19590"/>
</dbReference>
<dbReference type="Gramene" id="Pp3c17_19590V3.2">
    <property type="protein sequence ID" value="Pp3c17_19590V3.2"/>
    <property type="gene ID" value="Pp3c17_19590"/>
</dbReference>
<feature type="compositionally biased region" description="Polar residues" evidence="1">
    <location>
        <begin position="83"/>
        <end position="97"/>
    </location>
</feature>
<dbReference type="PaxDb" id="3218-PP1S65_192V6.1"/>
<dbReference type="RefSeq" id="XP_024400226.1">
    <property type="nucleotide sequence ID" value="XM_024544458.2"/>
</dbReference>
<name>A0A2K1J4P5_PHYPA</name>
<evidence type="ECO:0000256" key="2">
    <source>
        <dbReference type="SAM" id="SignalP"/>
    </source>
</evidence>
<feature type="chain" id="PRO_5044576300" evidence="2">
    <location>
        <begin position="29"/>
        <end position="105"/>
    </location>
</feature>
<dbReference type="Proteomes" id="UP000006727">
    <property type="component" value="Chromosome 17"/>
</dbReference>
<keyword evidence="2" id="KW-0732">Signal</keyword>
<evidence type="ECO:0000313" key="3">
    <source>
        <dbReference type="EMBL" id="PNR36480.1"/>
    </source>
</evidence>
<feature type="signal peptide" evidence="2">
    <location>
        <begin position="1"/>
        <end position="28"/>
    </location>
</feature>
<dbReference type="GeneID" id="112294208"/>
<sequence length="105" mass="11541">MVISSRTVFVPLLVCCVVVTLLLADVAAVPDHQPGQSRPDITGDAQAFYLRGTPATEKVAREAEAMQTRESLESFARRELNDYGSNPAKSNPNNCPRSQRPCRPR</sequence>
<accession>A0A2K1J4P5</accession>